<reference evidence="4" key="1">
    <citation type="submission" date="2022-06" db="EMBL/GenBank/DDBJ databases">
        <authorList>
            <person name="Berger JAMES D."/>
            <person name="Berger JAMES D."/>
        </authorList>
    </citation>
    <scope>NUCLEOTIDE SEQUENCE [LARGE SCALE GENOMIC DNA]</scope>
</reference>
<name>A0AA85GA97_9TREM</name>
<feature type="domain" description="Tubulin epsilon and delta complex protein 1" evidence="3">
    <location>
        <begin position="187"/>
        <end position="232"/>
    </location>
</feature>
<proteinExistence type="predicted"/>
<feature type="coiled-coil region" evidence="1">
    <location>
        <begin position="716"/>
        <end position="743"/>
    </location>
</feature>
<dbReference type="PANTHER" id="PTHR35076:SF1">
    <property type="entry name" value="TUBULIN EPSILON AND DELTA COMPLEX PROTEIN 1"/>
    <property type="match status" value="1"/>
</dbReference>
<dbReference type="Proteomes" id="UP000050792">
    <property type="component" value="Unassembled WGS sequence"/>
</dbReference>
<feature type="coiled-coil region" evidence="1">
    <location>
        <begin position="529"/>
        <end position="556"/>
    </location>
</feature>
<evidence type="ECO:0000313" key="5">
    <source>
        <dbReference type="WBParaSite" id="SRDH1_80220.4"/>
    </source>
</evidence>
<evidence type="ECO:0000313" key="4">
    <source>
        <dbReference type="Proteomes" id="UP000050792"/>
    </source>
</evidence>
<dbReference type="InterPro" id="IPR043535">
    <property type="entry name" value="TEDC1"/>
</dbReference>
<sequence length="1018" mass="116055">MSGPVDIKHCIKIFVNLLKSVGFSELEAESVRLAKFDDIRAVHSIKRLVFEILYFIKYGCVDELCSEGFEKFSDNEIHQFIFQSLLKYGFPLIRRNVDENFTSRQLLLGSIWILVSFDVLPKIEQILTSTAVRMIKEKVFHQNEPIFTTCPGSNMSISRLIWLLGRLRIHLKNLYHLRETKTLPPSHCWVLLDSNAFRQHIHNVQESVSKLHLLLSWREVNHRFWQWIRSILIVHEKNLAETLPNKWVSNSACEFIELVTRLYDAKSGPCKNFTLSENFNSTEDILSCLHKELLILTDLLMCENFPIDTGLMPYDFHYNIVNDEEKLSEKQNKSGLNFTLENECAKLKLLVDKLKTEYEGVKYNLSQELQKAGADILPGANNVSLRMKESVGFQYIDRDRLLLAVQVAKRDVRCLSSSKIEDDGYIPETAQSFNNNSLLSPVDNRLVQKPTQVIRSTDQKYKSILSKPRILPSRNDFYQTTRKLAANTQYQTLDDKAPACSDSPPIRDTDTWTPNRKHALHEPTEKQLRNSQESRIRQLQAKLSQYSAALEELQAKCLSNNAQSQELGSTCKVQKKPLLKIPVNHSKSVISSIIRPKSSATRSHLVCRPNTQHSSKIIKSNSFNGVDLTHDNCPISTTSISTNARDHYDSKVSSLWEQAINSLNLDGSSAVTCQPGEYLKNQSPVKSLCGITGDQNIWNSSNQLTINTIKSNLDDCRVLCSAAKELLKQIDEAELEENAIRQRWANKLTYIHDDRKLLNNFSLTKKDDSICKHYKSDVLSLPSDKSLLQPNDKSLIRSDTSTFQFPKNEAYSKVKSDCNLVNKKSSPLAHFHPLILPVKLHRQLLQSKIRRDVNAKNIWFYLLPTTTFNNLPDIPIIHVCEDLTNDLIQEAVDELYQTIDRTASELVDELIKAELLPEAPDITLSFDKCDDDPHGLSTPALFHQSDLIVHEFDAPVVHKDCSENQTTSNVTSILEIEQMSCISNDESVNRLSNSEHTCSISEDISEKYTSEFEDDTVS</sequence>
<dbReference type="WBParaSite" id="SRDH1_80220.4">
    <property type="protein sequence ID" value="SRDH1_80220.4"/>
    <property type="gene ID" value="SRDH1_80220"/>
</dbReference>
<evidence type="ECO:0000256" key="2">
    <source>
        <dbReference type="SAM" id="MobiDB-lite"/>
    </source>
</evidence>
<dbReference type="Pfam" id="PF14970">
    <property type="entry name" value="TEDC1"/>
    <property type="match status" value="2"/>
</dbReference>
<keyword evidence="4" id="KW-1185">Reference proteome</keyword>
<organism evidence="4 5">
    <name type="scientific">Schistosoma rodhaini</name>
    <dbReference type="NCBI Taxonomy" id="6188"/>
    <lineage>
        <taxon>Eukaryota</taxon>
        <taxon>Metazoa</taxon>
        <taxon>Spiralia</taxon>
        <taxon>Lophotrochozoa</taxon>
        <taxon>Platyhelminthes</taxon>
        <taxon>Trematoda</taxon>
        <taxon>Digenea</taxon>
        <taxon>Strigeidida</taxon>
        <taxon>Schistosomatoidea</taxon>
        <taxon>Schistosomatidae</taxon>
        <taxon>Schistosoma</taxon>
    </lineage>
</organism>
<accession>A0AA85GA97</accession>
<evidence type="ECO:0000256" key="1">
    <source>
        <dbReference type="SAM" id="Coils"/>
    </source>
</evidence>
<dbReference type="AlphaFoldDB" id="A0AA85GA97"/>
<feature type="region of interest" description="Disordered" evidence="2">
    <location>
        <begin position="495"/>
        <end position="516"/>
    </location>
</feature>
<keyword evidence="1" id="KW-0175">Coiled coil</keyword>
<dbReference type="InterPro" id="IPR027996">
    <property type="entry name" value="TEDC1_dom"/>
</dbReference>
<reference evidence="5" key="2">
    <citation type="submission" date="2023-11" db="UniProtKB">
        <authorList>
            <consortium name="WormBaseParasite"/>
        </authorList>
    </citation>
    <scope>IDENTIFICATION</scope>
</reference>
<protein>
    <recommendedName>
        <fullName evidence="3">Tubulin epsilon and delta complex protein 1 domain-containing protein</fullName>
    </recommendedName>
</protein>
<feature type="domain" description="Tubulin epsilon and delta complex protein 1" evidence="3">
    <location>
        <begin position="97"/>
        <end position="181"/>
    </location>
</feature>
<evidence type="ECO:0000259" key="3">
    <source>
        <dbReference type="Pfam" id="PF14970"/>
    </source>
</evidence>
<dbReference type="PANTHER" id="PTHR35076">
    <property type="entry name" value="TUBULIN EPSILON AND DELTA COMPLEX PROTEIN 1"/>
    <property type="match status" value="1"/>
</dbReference>